<proteinExistence type="predicted"/>
<reference evidence="3" key="1">
    <citation type="submission" date="2024-06" db="EMBL/GenBank/DDBJ databases">
        <title>Complete genome of Salinicola endophyticus HNIBRBA4755.</title>
        <authorList>
            <person name="Shin S.Y."/>
            <person name="Kang H."/>
            <person name="Song J."/>
        </authorList>
    </citation>
    <scope>NUCLEOTIDE SEQUENCE</scope>
    <source>
        <strain evidence="3">HNIBRBA4755</strain>
    </source>
</reference>
<dbReference type="Gene3D" id="3.20.20.190">
    <property type="entry name" value="Phosphatidylinositol (PI) phosphodiesterase"/>
    <property type="match status" value="1"/>
</dbReference>
<dbReference type="SUPFAM" id="SSF51695">
    <property type="entry name" value="PLC-like phosphodiesterases"/>
    <property type="match status" value="1"/>
</dbReference>
<sequence>MSIRWRSALALGALSLSLGASMAPLAVAQSATPGATLCAKVPVPCNAVIAHRGASYQAPESTRPAYLLARDLGADYLELDLQRTRDGQLVAFHDNTLGRNTNVAEVFPERADAPISAFTLAELKQLDAGSWFNARYPERARDAYAGLKILTLDEVIDIAEGGANHPGLYIETKVPEQFPGIERDLRDKLTARGWLGEGAGAWAPAGDGAVKVADGKARVILQTFSKASLAALEETMPQVPRVLLLWLGEGGIAAAPSEPQGEDESDADYYARQQVASPAAYQAWLDVAKAHGAIGVGPSTVQHDHDGPFSSQFSYMELAAPWMVSLAHDDGLLVHAYTVDEPADFARYRDNGVDGFFTNRPAALLEFLGRPVGDQGAILTREGF</sequence>
<feature type="domain" description="GP-PDE" evidence="2">
    <location>
        <begin position="46"/>
        <end position="368"/>
    </location>
</feature>
<dbReference type="PANTHER" id="PTHR46211:SF1">
    <property type="entry name" value="GLYCEROPHOSPHODIESTER PHOSPHODIESTERASE, CYTOPLASMIC"/>
    <property type="match status" value="1"/>
</dbReference>
<gene>
    <name evidence="3" type="ORF">ABV408_14730</name>
</gene>
<evidence type="ECO:0000259" key="2">
    <source>
        <dbReference type="PROSITE" id="PS51704"/>
    </source>
</evidence>
<dbReference type="InterPro" id="IPR017946">
    <property type="entry name" value="PLC-like_Pdiesterase_TIM-brl"/>
</dbReference>
<accession>A0AB74U3A7</accession>
<dbReference type="PROSITE" id="PS51704">
    <property type="entry name" value="GP_PDE"/>
    <property type="match status" value="1"/>
</dbReference>
<protein>
    <submittedName>
        <fullName evidence="3">Glycerophosphodiester phosphodiesterase</fullName>
    </submittedName>
</protein>
<dbReference type="GO" id="GO:0006629">
    <property type="term" value="P:lipid metabolic process"/>
    <property type="evidence" value="ECO:0007669"/>
    <property type="project" value="InterPro"/>
</dbReference>
<dbReference type="RefSeq" id="WP_353979655.1">
    <property type="nucleotide sequence ID" value="NZ_CP159578.1"/>
</dbReference>
<dbReference type="EMBL" id="CP159578">
    <property type="protein sequence ID" value="XCJ78682.1"/>
    <property type="molecule type" value="Genomic_DNA"/>
</dbReference>
<dbReference type="Pfam" id="PF03009">
    <property type="entry name" value="GDPD"/>
    <property type="match status" value="1"/>
</dbReference>
<evidence type="ECO:0000256" key="1">
    <source>
        <dbReference type="SAM" id="SignalP"/>
    </source>
</evidence>
<organism evidence="3">
    <name type="scientific">Salinicola endophyticus</name>
    <dbReference type="NCBI Taxonomy" id="1949083"/>
    <lineage>
        <taxon>Bacteria</taxon>
        <taxon>Pseudomonadati</taxon>
        <taxon>Pseudomonadota</taxon>
        <taxon>Gammaproteobacteria</taxon>
        <taxon>Oceanospirillales</taxon>
        <taxon>Halomonadaceae</taxon>
        <taxon>Salinicola</taxon>
    </lineage>
</organism>
<evidence type="ECO:0000313" key="3">
    <source>
        <dbReference type="EMBL" id="XCJ78682.1"/>
    </source>
</evidence>
<dbReference type="CDD" id="cd08601">
    <property type="entry name" value="GDPD_SaGlpQ_like"/>
    <property type="match status" value="1"/>
</dbReference>
<name>A0AB74U3A7_9GAMM</name>
<dbReference type="InterPro" id="IPR030395">
    <property type="entry name" value="GP_PDE_dom"/>
</dbReference>
<feature type="chain" id="PRO_5044502187" evidence="1">
    <location>
        <begin position="23"/>
        <end position="384"/>
    </location>
</feature>
<keyword evidence="1" id="KW-0732">Signal</keyword>
<dbReference type="AlphaFoldDB" id="A0AB74U3A7"/>
<dbReference type="GO" id="GO:0008081">
    <property type="term" value="F:phosphoric diester hydrolase activity"/>
    <property type="evidence" value="ECO:0007669"/>
    <property type="project" value="InterPro"/>
</dbReference>
<feature type="signal peptide" evidence="1">
    <location>
        <begin position="1"/>
        <end position="22"/>
    </location>
</feature>
<dbReference type="PANTHER" id="PTHR46211">
    <property type="entry name" value="GLYCEROPHOSPHORYL DIESTER PHOSPHODIESTERASE"/>
    <property type="match status" value="1"/>
</dbReference>